<dbReference type="Proteomes" id="UP000806522">
    <property type="component" value="Unassembled WGS sequence"/>
</dbReference>
<comment type="caution">
    <text evidence="3">The sequence shown here is derived from an EMBL/GenBank/DDBJ whole genome shotgun (WGS) entry which is preliminary data.</text>
</comment>
<dbReference type="InterPro" id="IPR026881">
    <property type="entry name" value="WYL_dom"/>
</dbReference>
<evidence type="ECO:0000313" key="3">
    <source>
        <dbReference type="EMBL" id="MBE6270231.1"/>
    </source>
</evidence>
<gene>
    <name evidence="3" type="ORF">E7101_04700</name>
</gene>
<reference evidence="3" key="1">
    <citation type="submission" date="2019-04" db="EMBL/GenBank/DDBJ databases">
        <title>Evolution of Biomass-Degrading Anaerobic Consortia Revealed by Metagenomics.</title>
        <authorList>
            <person name="Peng X."/>
        </authorList>
    </citation>
    <scope>NUCLEOTIDE SEQUENCE</scope>
    <source>
        <strain evidence="3">SIG140</strain>
    </source>
</reference>
<dbReference type="Pfam" id="PF25583">
    <property type="entry name" value="WCX"/>
    <property type="match status" value="1"/>
</dbReference>
<evidence type="ECO:0000259" key="1">
    <source>
        <dbReference type="Pfam" id="PF13280"/>
    </source>
</evidence>
<dbReference type="Pfam" id="PF13280">
    <property type="entry name" value="WYL"/>
    <property type="match status" value="1"/>
</dbReference>
<dbReference type="EMBL" id="SUYC01000004">
    <property type="protein sequence ID" value="MBE6270231.1"/>
    <property type="molecule type" value="Genomic_DNA"/>
</dbReference>
<dbReference type="InterPro" id="IPR057727">
    <property type="entry name" value="WCX_dom"/>
</dbReference>
<dbReference type="PANTHER" id="PTHR34580:SF9">
    <property type="entry name" value="SLL5097 PROTEIN"/>
    <property type="match status" value="1"/>
</dbReference>
<organism evidence="3 4">
    <name type="scientific">Xylanibacter ruminicola</name>
    <name type="common">Prevotella ruminicola</name>
    <dbReference type="NCBI Taxonomy" id="839"/>
    <lineage>
        <taxon>Bacteria</taxon>
        <taxon>Pseudomonadati</taxon>
        <taxon>Bacteroidota</taxon>
        <taxon>Bacteroidia</taxon>
        <taxon>Bacteroidales</taxon>
        <taxon>Prevotellaceae</taxon>
        <taxon>Xylanibacter</taxon>
    </lineage>
</organism>
<feature type="domain" description="WYL" evidence="1">
    <location>
        <begin position="121"/>
        <end position="199"/>
    </location>
</feature>
<feature type="domain" description="WCX" evidence="2">
    <location>
        <begin position="247"/>
        <end position="312"/>
    </location>
</feature>
<evidence type="ECO:0000259" key="2">
    <source>
        <dbReference type="Pfam" id="PF25583"/>
    </source>
</evidence>
<name>A0A9D5NZD7_XYLRU</name>
<accession>A0A9D5NZD7</accession>
<dbReference type="AlphaFoldDB" id="A0A9D5NZD7"/>
<proteinExistence type="predicted"/>
<protein>
    <submittedName>
        <fullName evidence="3">WYL domain-containing protein</fullName>
    </submittedName>
</protein>
<sequence>MKDYLRRHIWILSKLYENPKGLTYKEFAYEWESTELNTLKTTLPKRTFADCLRAIEDAFDIEISSDARNGYRYRIVNREWLEKDNVKDWLLSAFAVNGLLQDSKGLRDRVMYETIQYGNGHLLKILECMKKNQVVNLLYQDFFDDEPCEILLEPYFVRVFQQRWYVVGVMLNAPEGEEPEERAKQGRIRRYALDRVHRIFATEDTFKMPRGLSVDSYFADAYGIIVEPEVHKAERIRIKATDINHRRDYLRKLPIHWSQREVEKHSDYSIFEVTVMPTYDFIQHILSMSSEVEVISPEHVRKEVIRWIKEMASVYNL</sequence>
<evidence type="ECO:0000313" key="4">
    <source>
        <dbReference type="Proteomes" id="UP000806522"/>
    </source>
</evidence>
<dbReference type="InterPro" id="IPR051534">
    <property type="entry name" value="CBASS_pafABC_assoc_protein"/>
</dbReference>
<dbReference type="PANTHER" id="PTHR34580">
    <property type="match status" value="1"/>
</dbReference>
<dbReference type="PROSITE" id="PS52050">
    <property type="entry name" value="WYL"/>
    <property type="match status" value="1"/>
</dbReference>